<organism evidence="2 3">
    <name type="scientific">Aliikangiella coralliicola</name>
    <dbReference type="NCBI Taxonomy" id="2592383"/>
    <lineage>
        <taxon>Bacteria</taxon>
        <taxon>Pseudomonadati</taxon>
        <taxon>Pseudomonadota</taxon>
        <taxon>Gammaproteobacteria</taxon>
        <taxon>Oceanospirillales</taxon>
        <taxon>Pleioneaceae</taxon>
        <taxon>Aliikangiella</taxon>
    </lineage>
</organism>
<proteinExistence type="predicted"/>
<dbReference type="Proteomes" id="UP000315439">
    <property type="component" value="Unassembled WGS sequence"/>
</dbReference>
<dbReference type="AlphaFoldDB" id="A0A545U029"/>
<keyword evidence="1" id="KW-0175">Coiled coil</keyword>
<accession>A0A545U029</accession>
<reference evidence="2 3" key="1">
    <citation type="submission" date="2019-07" db="EMBL/GenBank/DDBJ databases">
        <title>Draft genome for Aliikangiella sp. M105.</title>
        <authorList>
            <person name="Wang G."/>
        </authorList>
    </citation>
    <scope>NUCLEOTIDE SEQUENCE [LARGE SCALE GENOMIC DNA]</scope>
    <source>
        <strain evidence="2 3">M105</strain>
    </source>
</reference>
<gene>
    <name evidence="2" type="ORF">FLL46_23920</name>
</gene>
<dbReference type="EMBL" id="VIKS01000015">
    <property type="protein sequence ID" value="TQV82819.1"/>
    <property type="molecule type" value="Genomic_DNA"/>
</dbReference>
<dbReference type="RefSeq" id="WP_142934469.1">
    <property type="nucleotide sequence ID" value="NZ_ML660171.1"/>
</dbReference>
<evidence type="ECO:0000313" key="2">
    <source>
        <dbReference type="EMBL" id="TQV82819.1"/>
    </source>
</evidence>
<sequence length="82" mass="9657">MDVNTDCYSPDELINHLQIFGTPQEKKLIQELEFATRSVETLQEQNNQLEFFLEEKKSEIIQLEETIAELEEELKEAREVEA</sequence>
<name>A0A545U029_9GAMM</name>
<feature type="coiled-coil region" evidence="1">
    <location>
        <begin position="25"/>
        <end position="80"/>
    </location>
</feature>
<evidence type="ECO:0000256" key="1">
    <source>
        <dbReference type="SAM" id="Coils"/>
    </source>
</evidence>
<protein>
    <submittedName>
        <fullName evidence="2">Uncharacterized protein</fullName>
    </submittedName>
</protein>
<keyword evidence="3" id="KW-1185">Reference proteome</keyword>
<evidence type="ECO:0000313" key="3">
    <source>
        <dbReference type="Proteomes" id="UP000315439"/>
    </source>
</evidence>
<comment type="caution">
    <text evidence="2">The sequence shown here is derived from an EMBL/GenBank/DDBJ whole genome shotgun (WGS) entry which is preliminary data.</text>
</comment>